<dbReference type="Proteomes" id="UP001652625">
    <property type="component" value="Chromosome 09"/>
</dbReference>
<name>A0ABM4CLR9_HYDVU</name>
<organism evidence="2 3">
    <name type="scientific">Hydra vulgaris</name>
    <name type="common">Hydra</name>
    <name type="synonym">Hydra attenuata</name>
    <dbReference type="NCBI Taxonomy" id="6087"/>
    <lineage>
        <taxon>Eukaryota</taxon>
        <taxon>Metazoa</taxon>
        <taxon>Cnidaria</taxon>
        <taxon>Hydrozoa</taxon>
        <taxon>Hydroidolina</taxon>
        <taxon>Anthoathecata</taxon>
        <taxon>Aplanulata</taxon>
        <taxon>Hydridae</taxon>
        <taxon>Hydra</taxon>
    </lineage>
</organism>
<evidence type="ECO:0000259" key="1">
    <source>
        <dbReference type="Pfam" id="PF01498"/>
    </source>
</evidence>
<dbReference type="InterPro" id="IPR009057">
    <property type="entry name" value="Homeodomain-like_sf"/>
</dbReference>
<proteinExistence type="predicted"/>
<dbReference type="Pfam" id="PF01498">
    <property type="entry name" value="HTH_Tnp_Tc3_2"/>
    <property type="match status" value="1"/>
</dbReference>
<evidence type="ECO:0000313" key="3">
    <source>
        <dbReference type="RefSeq" id="XP_065662744.1"/>
    </source>
</evidence>
<dbReference type="RefSeq" id="XP_065662744.1">
    <property type="nucleotide sequence ID" value="XM_065806672.1"/>
</dbReference>
<gene>
    <name evidence="3" type="primary">LOC136085371</name>
</gene>
<dbReference type="InterPro" id="IPR002492">
    <property type="entry name" value="Transposase_Tc1-like"/>
</dbReference>
<reference evidence="3" key="1">
    <citation type="submission" date="2025-08" db="UniProtKB">
        <authorList>
            <consortium name="RefSeq"/>
        </authorList>
    </citation>
    <scope>IDENTIFICATION</scope>
</reference>
<accession>A0ABM4CLR9</accession>
<keyword evidence="2" id="KW-1185">Reference proteome</keyword>
<evidence type="ECO:0000313" key="2">
    <source>
        <dbReference type="Proteomes" id="UP001652625"/>
    </source>
</evidence>
<protein>
    <submittedName>
        <fullName evidence="3">Uncharacterized protein LOC136085371</fullName>
    </submittedName>
</protein>
<sequence>MGRGKHGTDVFRGQVQAFRDLALNNSEIARSLGCSGKKVINAINLFNETGSLNNKKRKSRKRKTAPREDAAIVRVAKLNPFVGAPKVKEQIAHNLKLDLSVSTVKSRFCENKLFGRVARKKPLVLKRNLVSRLKFAKQHVHKD</sequence>
<dbReference type="SUPFAM" id="SSF46689">
    <property type="entry name" value="Homeodomain-like"/>
    <property type="match status" value="1"/>
</dbReference>
<feature type="domain" description="Transposase Tc1-like" evidence="1">
    <location>
        <begin position="69"/>
        <end position="141"/>
    </location>
</feature>
<dbReference type="GeneID" id="136085371"/>